<protein>
    <submittedName>
        <fullName evidence="1">Stage II sporulation protein P</fullName>
    </submittedName>
</protein>
<dbReference type="InterPro" id="IPR010897">
    <property type="entry name" value="Spore_II_P"/>
</dbReference>
<organism evidence="1 2">
    <name type="scientific">Sporosarcina thermotolerans</name>
    <dbReference type="NCBI Taxonomy" id="633404"/>
    <lineage>
        <taxon>Bacteria</taxon>
        <taxon>Bacillati</taxon>
        <taxon>Bacillota</taxon>
        <taxon>Bacilli</taxon>
        <taxon>Bacillales</taxon>
        <taxon>Caryophanaceae</taxon>
        <taxon>Sporosarcina</taxon>
    </lineage>
</organism>
<reference evidence="1 2" key="1">
    <citation type="submission" date="2023-06" db="EMBL/GenBank/DDBJ databases">
        <title>Sporosarcina sp. nov., isolated from Korean traditional fermented seafood 'Jeotgal'.</title>
        <authorList>
            <person name="Yang A.I."/>
            <person name="Shin N.-R."/>
        </authorList>
    </citation>
    <scope>NUCLEOTIDE SEQUENCE [LARGE SCALE GENOMIC DNA]</scope>
    <source>
        <strain evidence="1 2">KCTC43456</strain>
    </source>
</reference>
<name>A0AAW9ACM7_9BACL</name>
<proteinExistence type="predicted"/>
<sequence>MKKNMQIWLVIVFVLFLFPVVIQFIPEESKISNSKIIKENALIVYASNVVAEEEPVPEVEIEVQTELETEEEPKLGKVLLYNTHSTEAYKPITKAIDGKIAVNHQTENVVKMSEKLKSLLEINSVETDTLNKAVPYSRAYREIRPFVKQQISENEYDLIIDIHRDDIGPEKSTIIHKEERYAKIAFVLGLDNPSYKENEAITKRLNAIMEKKVPGITRGVIPKGGAGVDGKYNQDLHPKLVLLELGGVGNSEDELNRTLTVLSEAILEMFDEEELEQK</sequence>
<evidence type="ECO:0000313" key="2">
    <source>
        <dbReference type="Proteomes" id="UP001271648"/>
    </source>
</evidence>
<keyword evidence="2" id="KW-1185">Reference proteome</keyword>
<dbReference type="RefSeq" id="WP_317940766.1">
    <property type="nucleotide sequence ID" value="NZ_JAUBDJ010000005.1"/>
</dbReference>
<accession>A0AAW9ACM7</accession>
<dbReference type="Pfam" id="PF07454">
    <property type="entry name" value="SpoIIP"/>
    <property type="match status" value="1"/>
</dbReference>
<dbReference type="EMBL" id="JAUBDJ010000005">
    <property type="protein sequence ID" value="MDW0117403.1"/>
    <property type="molecule type" value="Genomic_DNA"/>
</dbReference>
<gene>
    <name evidence="1" type="ORF">QTL97_10690</name>
</gene>
<dbReference type="Proteomes" id="UP001271648">
    <property type="component" value="Unassembled WGS sequence"/>
</dbReference>
<dbReference type="NCBIfam" id="TIGR02867">
    <property type="entry name" value="spore_II_P"/>
    <property type="match status" value="1"/>
</dbReference>
<dbReference type="AlphaFoldDB" id="A0AAW9ACM7"/>
<evidence type="ECO:0000313" key="1">
    <source>
        <dbReference type="EMBL" id="MDW0117403.1"/>
    </source>
</evidence>
<comment type="caution">
    <text evidence="1">The sequence shown here is derived from an EMBL/GenBank/DDBJ whole genome shotgun (WGS) entry which is preliminary data.</text>
</comment>